<feature type="transmembrane region" description="Helical" evidence="1">
    <location>
        <begin position="214"/>
        <end position="236"/>
    </location>
</feature>
<dbReference type="Pfam" id="PF12811">
    <property type="entry name" value="BaxI_1"/>
    <property type="match status" value="1"/>
</dbReference>
<feature type="transmembrane region" description="Helical" evidence="1">
    <location>
        <begin position="257"/>
        <end position="279"/>
    </location>
</feature>
<dbReference type="InterPro" id="IPR010539">
    <property type="entry name" value="BaxI_1-like"/>
</dbReference>
<dbReference type="Proteomes" id="UP001501295">
    <property type="component" value="Unassembled WGS sequence"/>
</dbReference>
<dbReference type="EMBL" id="BAABLM010000003">
    <property type="protein sequence ID" value="GAA4673600.1"/>
    <property type="molecule type" value="Genomic_DNA"/>
</dbReference>
<reference evidence="3" key="1">
    <citation type="journal article" date="2019" name="Int. J. Syst. Evol. Microbiol.">
        <title>The Global Catalogue of Microorganisms (GCM) 10K type strain sequencing project: providing services to taxonomists for standard genome sequencing and annotation.</title>
        <authorList>
            <consortium name="The Broad Institute Genomics Platform"/>
            <consortium name="The Broad Institute Genome Sequencing Center for Infectious Disease"/>
            <person name="Wu L."/>
            <person name="Ma J."/>
        </authorList>
    </citation>
    <scope>NUCLEOTIDE SEQUENCE [LARGE SCALE GENOMIC DNA]</scope>
    <source>
        <strain evidence="3">JCM 18956</strain>
    </source>
</reference>
<feature type="transmembrane region" description="Helical" evidence="1">
    <location>
        <begin position="176"/>
        <end position="194"/>
    </location>
</feature>
<protein>
    <submittedName>
        <fullName evidence="2">Bax inhibitor-1/YccA family protein</fullName>
    </submittedName>
</protein>
<gene>
    <name evidence="2" type="ORF">GCM10025780_17370</name>
</gene>
<dbReference type="RefSeq" id="WP_345375448.1">
    <property type="nucleotide sequence ID" value="NZ_BAABLM010000003.1"/>
</dbReference>
<organism evidence="2 3">
    <name type="scientific">Frondihabitans cladoniiphilus</name>
    <dbReference type="NCBI Taxonomy" id="715785"/>
    <lineage>
        <taxon>Bacteria</taxon>
        <taxon>Bacillati</taxon>
        <taxon>Actinomycetota</taxon>
        <taxon>Actinomycetes</taxon>
        <taxon>Micrococcales</taxon>
        <taxon>Microbacteriaceae</taxon>
        <taxon>Frondihabitans</taxon>
    </lineage>
</organism>
<feature type="transmembrane region" description="Helical" evidence="1">
    <location>
        <begin position="142"/>
        <end position="164"/>
    </location>
</feature>
<evidence type="ECO:0000256" key="1">
    <source>
        <dbReference type="SAM" id="Phobius"/>
    </source>
</evidence>
<keyword evidence="3" id="KW-1185">Reference proteome</keyword>
<accession>A0ABP8VXW4</accession>
<keyword evidence="1" id="KW-0812">Transmembrane</keyword>
<dbReference type="PANTHER" id="PTHR41282:SF1">
    <property type="entry name" value="CONSERVED TRANSMEMBRANE PROTEIN-RELATED"/>
    <property type="match status" value="1"/>
</dbReference>
<keyword evidence="1" id="KW-1133">Transmembrane helix</keyword>
<keyword evidence="1" id="KW-0472">Membrane</keyword>
<comment type="caution">
    <text evidence="2">The sequence shown here is derived from an EMBL/GenBank/DDBJ whole genome shotgun (WGS) entry which is preliminary data.</text>
</comment>
<evidence type="ECO:0000313" key="2">
    <source>
        <dbReference type="EMBL" id="GAA4673600.1"/>
    </source>
</evidence>
<dbReference type="PIRSF" id="PIRSF009160">
    <property type="entry name" value="UCP009160"/>
    <property type="match status" value="1"/>
</dbReference>
<dbReference type="PANTHER" id="PTHR41282">
    <property type="entry name" value="CONSERVED TRANSMEMBRANE PROTEIN-RELATED"/>
    <property type="match status" value="1"/>
</dbReference>
<feature type="transmembrane region" description="Helical" evidence="1">
    <location>
        <begin position="118"/>
        <end position="136"/>
    </location>
</feature>
<name>A0ABP8VXW4_9MICO</name>
<feature type="transmembrane region" description="Helical" evidence="1">
    <location>
        <begin position="73"/>
        <end position="106"/>
    </location>
</feature>
<proteinExistence type="predicted"/>
<evidence type="ECO:0000313" key="3">
    <source>
        <dbReference type="Proteomes" id="UP001501295"/>
    </source>
</evidence>
<sequence length="283" mass="29947">MAHSNPGFNQSPAFSNDGRALDKWRADQAAAAGKPVVNGGMTAEQLQALYEKPSASPVDTDRMTYEDTIAKTVGAFAVLLVGAVAGWFIPGIWIVGGIVGFVLALVNIFKKRPSGALVLAYAGFEGLFVGGISAFFDARWPGIVPQAVFGTLGVFAVTLALFASGKVRASKRATQIFLVAMVGYAAYALVNFLLQVFHVGAASNDFGLSSIRVFGIPIGAVIGIVVVLLAAYSLVLDFTQIKVGVERGAPRVFGWQAAFGLVVTIVWLYTEILRFLAILRGNN</sequence>